<feature type="region of interest" description="Disordered" evidence="1">
    <location>
        <begin position="183"/>
        <end position="245"/>
    </location>
</feature>
<dbReference type="Gene3D" id="3.30.300.90">
    <property type="entry name" value="BolA-like"/>
    <property type="match status" value="1"/>
</dbReference>
<dbReference type="AlphaFoldDB" id="A0A9D4YUB2"/>
<name>A0A9D4YUB2_CHLVU</name>
<dbReference type="Pfam" id="PF02657">
    <property type="entry name" value="SufE"/>
    <property type="match status" value="1"/>
</dbReference>
<dbReference type="SUPFAM" id="SSF82657">
    <property type="entry name" value="BolA-like"/>
    <property type="match status" value="1"/>
</dbReference>
<reference evidence="3" key="2">
    <citation type="submission" date="2020-11" db="EMBL/GenBank/DDBJ databases">
        <authorList>
            <person name="Cecchin M."/>
            <person name="Marcolungo L."/>
            <person name="Rossato M."/>
            <person name="Girolomoni L."/>
            <person name="Cosentino E."/>
            <person name="Cuine S."/>
            <person name="Li-Beisson Y."/>
            <person name="Delledonne M."/>
            <person name="Ballottari M."/>
        </authorList>
    </citation>
    <scope>NUCLEOTIDE SEQUENCE</scope>
    <source>
        <strain evidence="3">211/11P</strain>
        <tissue evidence="3">Whole cell</tissue>
    </source>
</reference>
<dbReference type="PANTHER" id="PTHR46230">
    <property type="match status" value="1"/>
</dbReference>
<dbReference type="InterPro" id="IPR036065">
    <property type="entry name" value="BolA-like_sf"/>
</dbReference>
<feature type="domain" description="Fe-S metabolism associated" evidence="2">
    <location>
        <begin position="57"/>
        <end position="175"/>
    </location>
</feature>
<dbReference type="Proteomes" id="UP001055712">
    <property type="component" value="Unassembled WGS sequence"/>
</dbReference>
<sequence>MSMVVSSINVARLQPRAAPPGLKARLPRVAAHRRQAARVRCSAATTELPQSLKTLVQAFQSVPDPMARYKQLLFFATKLEPFPAEAHTEENKVKGCVSQVWVIADLTDGKLQWRADSDSQLTKGLAALLVQGMSGLTPDEIVRLPTDFIAQLGLQQSLTPSRNNGFLNMFKLMQKKALDIYMQQQQQQQQQPGAAGDAAAGDGAAASGSSGDGDVAVTAEQQQASAGDAAAAGDSSPSGTPVADSMRRKLTEELQPLRLVINDNSEKHAGHGGYRGKAGYSGETHFDVELVSARFEGLTSIKRHRLVFKILEQEMQNPVHALSLVTKTPAEANMA</sequence>
<gene>
    <name evidence="3" type="ORF">D9Q98_008802</name>
</gene>
<feature type="compositionally biased region" description="Low complexity" evidence="1">
    <location>
        <begin position="221"/>
        <end position="236"/>
    </location>
</feature>
<dbReference type="SUPFAM" id="SSF82649">
    <property type="entry name" value="SufE/NifU"/>
    <property type="match status" value="1"/>
</dbReference>
<reference evidence="3" key="1">
    <citation type="journal article" date="2019" name="Plant J.">
        <title>Chlorella vulgaris genome assembly and annotation reveals the molecular basis for metabolic acclimation to high light conditions.</title>
        <authorList>
            <person name="Cecchin M."/>
            <person name="Marcolungo L."/>
            <person name="Rossato M."/>
            <person name="Girolomoni L."/>
            <person name="Cosentino E."/>
            <person name="Cuine S."/>
            <person name="Li-Beisson Y."/>
            <person name="Delledonne M."/>
            <person name="Ballottari M."/>
        </authorList>
    </citation>
    <scope>NUCLEOTIDE SEQUENCE</scope>
    <source>
        <strain evidence="3">211/11P</strain>
    </source>
</reference>
<dbReference type="Gene3D" id="3.90.1010.10">
    <property type="match status" value="1"/>
</dbReference>
<evidence type="ECO:0000259" key="2">
    <source>
        <dbReference type="Pfam" id="PF02657"/>
    </source>
</evidence>
<dbReference type="Pfam" id="PF01722">
    <property type="entry name" value="BolA"/>
    <property type="match status" value="1"/>
</dbReference>
<dbReference type="InterPro" id="IPR002634">
    <property type="entry name" value="BolA"/>
</dbReference>
<protein>
    <recommendedName>
        <fullName evidence="2">Fe-S metabolism associated domain-containing protein</fullName>
    </recommendedName>
</protein>
<dbReference type="EMBL" id="SIDB01000011">
    <property type="protein sequence ID" value="KAI3426434.1"/>
    <property type="molecule type" value="Genomic_DNA"/>
</dbReference>
<evidence type="ECO:0000313" key="3">
    <source>
        <dbReference type="EMBL" id="KAI3426434.1"/>
    </source>
</evidence>
<dbReference type="InterPro" id="IPR003808">
    <property type="entry name" value="Fe-S_metab-assoc_dom"/>
</dbReference>
<evidence type="ECO:0000256" key="1">
    <source>
        <dbReference type="SAM" id="MobiDB-lite"/>
    </source>
</evidence>
<accession>A0A9D4YUB2</accession>
<dbReference type="PANTHER" id="PTHR46230:SF3">
    <property type="entry name" value="SUFE-LIKE PROTEIN 1, CHLOROPLASTIC_MITOCHONDRIAL"/>
    <property type="match status" value="1"/>
</dbReference>
<keyword evidence="4" id="KW-1185">Reference proteome</keyword>
<dbReference type="GO" id="GO:0016226">
    <property type="term" value="P:iron-sulfur cluster assembly"/>
    <property type="evidence" value="ECO:0007669"/>
    <property type="project" value="TreeGrafter"/>
</dbReference>
<comment type="caution">
    <text evidence="3">The sequence shown here is derived from an EMBL/GenBank/DDBJ whole genome shotgun (WGS) entry which is preliminary data.</text>
</comment>
<feature type="region of interest" description="Disordered" evidence="1">
    <location>
        <begin position="257"/>
        <end position="276"/>
    </location>
</feature>
<feature type="compositionally biased region" description="Low complexity" evidence="1">
    <location>
        <begin position="183"/>
        <end position="214"/>
    </location>
</feature>
<dbReference type="OrthoDB" id="411584at2759"/>
<organism evidence="3 4">
    <name type="scientific">Chlorella vulgaris</name>
    <name type="common">Green alga</name>
    <dbReference type="NCBI Taxonomy" id="3077"/>
    <lineage>
        <taxon>Eukaryota</taxon>
        <taxon>Viridiplantae</taxon>
        <taxon>Chlorophyta</taxon>
        <taxon>core chlorophytes</taxon>
        <taxon>Trebouxiophyceae</taxon>
        <taxon>Chlorellales</taxon>
        <taxon>Chlorellaceae</taxon>
        <taxon>Chlorella clade</taxon>
        <taxon>Chlorella</taxon>
    </lineage>
</organism>
<evidence type="ECO:0000313" key="4">
    <source>
        <dbReference type="Proteomes" id="UP001055712"/>
    </source>
</evidence>
<proteinExistence type="predicted"/>